<evidence type="ECO:0000313" key="1">
    <source>
        <dbReference type="EMBL" id="CAG9837683.1"/>
    </source>
</evidence>
<accession>A0A9N9T8C2</accession>
<name>A0A9N9T8C2_DIABA</name>
<organism evidence="1 2">
    <name type="scientific">Diabrotica balteata</name>
    <name type="common">Banded cucumber beetle</name>
    <dbReference type="NCBI Taxonomy" id="107213"/>
    <lineage>
        <taxon>Eukaryota</taxon>
        <taxon>Metazoa</taxon>
        <taxon>Ecdysozoa</taxon>
        <taxon>Arthropoda</taxon>
        <taxon>Hexapoda</taxon>
        <taxon>Insecta</taxon>
        <taxon>Pterygota</taxon>
        <taxon>Neoptera</taxon>
        <taxon>Endopterygota</taxon>
        <taxon>Coleoptera</taxon>
        <taxon>Polyphaga</taxon>
        <taxon>Cucujiformia</taxon>
        <taxon>Chrysomeloidea</taxon>
        <taxon>Chrysomelidae</taxon>
        <taxon>Galerucinae</taxon>
        <taxon>Diabroticina</taxon>
        <taxon>Diabroticites</taxon>
        <taxon>Diabrotica</taxon>
    </lineage>
</organism>
<dbReference type="AlphaFoldDB" id="A0A9N9T8C2"/>
<sequence>MKDLVESESLCSDQNNGITEIENNCREEIPFQVKQVESSSSFPYSSKKDIDSVANTANIDSDETKHLGKSKHVKENEEGYLAFKNL</sequence>
<dbReference type="Proteomes" id="UP001153709">
    <property type="component" value="Chromosome 7"/>
</dbReference>
<gene>
    <name evidence="1" type="ORF">DIABBA_LOCUS10647</name>
</gene>
<dbReference type="EMBL" id="OU898282">
    <property type="protein sequence ID" value="CAG9837683.1"/>
    <property type="molecule type" value="Genomic_DNA"/>
</dbReference>
<protein>
    <submittedName>
        <fullName evidence="1">Uncharacterized protein</fullName>
    </submittedName>
</protein>
<keyword evidence="2" id="KW-1185">Reference proteome</keyword>
<proteinExistence type="predicted"/>
<reference evidence="1" key="1">
    <citation type="submission" date="2022-01" db="EMBL/GenBank/DDBJ databases">
        <authorList>
            <person name="King R."/>
        </authorList>
    </citation>
    <scope>NUCLEOTIDE SEQUENCE</scope>
</reference>
<evidence type="ECO:0000313" key="2">
    <source>
        <dbReference type="Proteomes" id="UP001153709"/>
    </source>
</evidence>